<reference evidence="1 2" key="1">
    <citation type="journal article" date="2012" name="PLoS Pathog.">
        <title>Diverse lifestyles and strategies of plant pathogenesis encoded in the genomes of eighteen Dothideomycetes fungi.</title>
        <authorList>
            <person name="Ohm R.A."/>
            <person name="Feau N."/>
            <person name="Henrissat B."/>
            <person name="Schoch C.L."/>
            <person name="Horwitz B.A."/>
            <person name="Barry K.W."/>
            <person name="Condon B.J."/>
            <person name="Copeland A.C."/>
            <person name="Dhillon B."/>
            <person name="Glaser F."/>
            <person name="Hesse C.N."/>
            <person name="Kosti I."/>
            <person name="LaButti K."/>
            <person name="Lindquist E.A."/>
            <person name="Lucas S."/>
            <person name="Salamov A.A."/>
            <person name="Bradshaw R.E."/>
            <person name="Ciuffetti L."/>
            <person name="Hamelin R.C."/>
            <person name="Kema G.H.J."/>
            <person name="Lawrence C."/>
            <person name="Scott J.A."/>
            <person name="Spatafora J.W."/>
            <person name="Turgeon B.G."/>
            <person name="de Wit P.J.G.M."/>
            <person name="Zhong S."/>
            <person name="Goodwin S.B."/>
            <person name="Grigoriev I.V."/>
        </authorList>
    </citation>
    <scope>NUCLEOTIDE SEQUENCE [LARGE SCALE GENOMIC DNA]</scope>
    <source>
        <strain evidence="2">28A</strain>
    </source>
</reference>
<evidence type="ECO:0000313" key="1">
    <source>
        <dbReference type="EMBL" id="EOA85347.1"/>
    </source>
</evidence>
<proteinExistence type="predicted"/>
<accession>R0KAR3</accession>
<sequence>MTPDLIKKSFQVTGVWPMDAQVILKRFNKHPQQQDETLEIGWRELRKVFDAVVGDKSKVEA</sequence>
<dbReference type="RefSeq" id="XP_008027759.1">
    <property type="nucleotide sequence ID" value="XM_008029568.1"/>
</dbReference>
<reference evidence="1 2" key="2">
    <citation type="journal article" date="2013" name="PLoS Genet.">
        <title>Comparative genome structure, secondary metabolite, and effector coding capacity across Cochliobolus pathogens.</title>
        <authorList>
            <person name="Condon B.J."/>
            <person name="Leng Y."/>
            <person name="Wu D."/>
            <person name="Bushley K.E."/>
            <person name="Ohm R.A."/>
            <person name="Otillar R."/>
            <person name="Martin J."/>
            <person name="Schackwitz W."/>
            <person name="Grimwood J."/>
            <person name="MohdZainudin N."/>
            <person name="Xue C."/>
            <person name="Wang R."/>
            <person name="Manning V.A."/>
            <person name="Dhillon B."/>
            <person name="Tu Z.J."/>
            <person name="Steffenson B.J."/>
            <person name="Salamov A."/>
            <person name="Sun H."/>
            <person name="Lowry S."/>
            <person name="LaButti K."/>
            <person name="Han J."/>
            <person name="Copeland A."/>
            <person name="Lindquist E."/>
            <person name="Barry K."/>
            <person name="Schmutz J."/>
            <person name="Baker S.E."/>
            <person name="Ciuffetti L.M."/>
            <person name="Grigoriev I.V."/>
            <person name="Zhong S."/>
            <person name="Turgeon B.G."/>
        </authorList>
    </citation>
    <scope>NUCLEOTIDE SEQUENCE [LARGE SCALE GENOMIC DNA]</scope>
    <source>
        <strain evidence="2">28A</strain>
    </source>
</reference>
<dbReference type="EMBL" id="KB908703">
    <property type="protein sequence ID" value="EOA85347.1"/>
    <property type="molecule type" value="Genomic_DNA"/>
</dbReference>
<organism evidence="1 2">
    <name type="scientific">Exserohilum turcicum (strain 28A)</name>
    <name type="common">Northern leaf blight fungus</name>
    <name type="synonym">Setosphaeria turcica</name>
    <dbReference type="NCBI Taxonomy" id="671987"/>
    <lineage>
        <taxon>Eukaryota</taxon>
        <taxon>Fungi</taxon>
        <taxon>Dikarya</taxon>
        <taxon>Ascomycota</taxon>
        <taxon>Pezizomycotina</taxon>
        <taxon>Dothideomycetes</taxon>
        <taxon>Pleosporomycetidae</taxon>
        <taxon>Pleosporales</taxon>
        <taxon>Pleosporineae</taxon>
        <taxon>Pleosporaceae</taxon>
        <taxon>Exserohilum</taxon>
    </lineage>
</organism>
<dbReference type="OrthoDB" id="3690965at2759"/>
<protein>
    <submittedName>
        <fullName evidence="1">Uncharacterized protein</fullName>
    </submittedName>
</protein>
<dbReference type="GeneID" id="19398966"/>
<dbReference type="AlphaFoldDB" id="R0KAR3"/>
<keyword evidence="2" id="KW-1185">Reference proteome</keyword>
<gene>
    <name evidence="1" type="ORF">SETTUDRAFT_164007</name>
</gene>
<name>R0KAR3_EXST2</name>
<dbReference type="Proteomes" id="UP000016935">
    <property type="component" value="Unassembled WGS sequence"/>
</dbReference>
<dbReference type="HOGENOM" id="CLU_2924177_0_0_1"/>
<evidence type="ECO:0000313" key="2">
    <source>
        <dbReference type="Proteomes" id="UP000016935"/>
    </source>
</evidence>